<dbReference type="EMBL" id="KI965474">
    <property type="protein sequence ID" value="EUD66115.1"/>
    <property type="molecule type" value="Genomic_DNA"/>
</dbReference>
<keyword evidence="5" id="KW-1185">Reference proteome</keyword>
<gene>
    <name evidence="4" type="ORF">C922_03585</name>
</gene>
<feature type="compositionally biased region" description="Low complexity" evidence="2">
    <location>
        <begin position="1676"/>
        <end position="1693"/>
    </location>
</feature>
<keyword evidence="1" id="KW-0694">RNA-binding</keyword>
<dbReference type="VEuPathDB" id="PlasmoDB:C922_03585"/>
<dbReference type="RefSeq" id="XP_008817399.1">
    <property type="nucleotide sequence ID" value="XM_008819177.1"/>
</dbReference>
<feature type="region of interest" description="Disordered" evidence="2">
    <location>
        <begin position="1271"/>
        <end position="1417"/>
    </location>
</feature>
<feature type="compositionally biased region" description="Basic and acidic residues" evidence="2">
    <location>
        <begin position="54"/>
        <end position="80"/>
    </location>
</feature>
<evidence type="ECO:0000313" key="4">
    <source>
        <dbReference type="EMBL" id="EUD66115.1"/>
    </source>
</evidence>
<feature type="compositionally biased region" description="Polar residues" evidence="2">
    <location>
        <begin position="1370"/>
        <end position="1380"/>
    </location>
</feature>
<dbReference type="OrthoDB" id="433924at2759"/>
<feature type="compositionally biased region" description="Polar residues" evidence="2">
    <location>
        <begin position="1275"/>
        <end position="1284"/>
    </location>
</feature>
<dbReference type="Gene3D" id="3.30.70.330">
    <property type="match status" value="1"/>
</dbReference>
<feature type="domain" description="RRM" evidence="3">
    <location>
        <begin position="1122"/>
        <end position="1193"/>
    </location>
</feature>
<feature type="compositionally biased region" description="Basic residues" evidence="2">
    <location>
        <begin position="512"/>
        <end position="529"/>
    </location>
</feature>
<dbReference type="SUPFAM" id="SSF54928">
    <property type="entry name" value="RNA-binding domain, RBD"/>
    <property type="match status" value="1"/>
</dbReference>
<dbReference type="GeneID" id="20038859"/>
<feature type="region of interest" description="Disordered" evidence="2">
    <location>
        <begin position="318"/>
        <end position="624"/>
    </location>
</feature>
<protein>
    <recommendedName>
        <fullName evidence="3">RRM domain-containing protein</fullName>
    </recommendedName>
</protein>
<evidence type="ECO:0000259" key="3">
    <source>
        <dbReference type="PROSITE" id="PS50102"/>
    </source>
</evidence>
<feature type="compositionally biased region" description="Basic and acidic residues" evidence="2">
    <location>
        <begin position="436"/>
        <end position="459"/>
    </location>
</feature>
<proteinExistence type="predicted"/>
<dbReference type="InterPro" id="IPR000504">
    <property type="entry name" value="RRM_dom"/>
</dbReference>
<feature type="compositionally biased region" description="Polar residues" evidence="2">
    <location>
        <begin position="171"/>
        <end position="187"/>
    </location>
</feature>
<feature type="compositionally biased region" description="Polar residues" evidence="2">
    <location>
        <begin position="381"/>
        <end position="402"/>
    </location>
</feature>
<feature type="compositionally biased region" description="Polar residues" evidence="2">
    <location>
        <begin position="112"/>
        <end position="122"/>
    </location>
</feature>
<feature type="compositionally biased region" description="Acidic residues" evidence="2">
    <location>
        <begin position="334"/>
        <end position="371"/>
    </location>
</feature>
<dbReference type="PROSITE" id="PS50102">
    <property type="entry name" value="RRM"/>
    <property type="match status" value="1"/>
</dbReference>
<sequence length="2003" mass="217534">MNKITLANRYHDHMYHYMNSQLVKREEFTHFDAKQVDLNFVDTDASVPSGTSLGEEKMNSTKTQEGKANKRSADANKSNDHIANGGLGNNGRSRSKNNGMKKCNHNDKDNAAYNNGTSSGYAKSSFEEQKKGSALSGKRKKNGQVNSSSCGGLASKSANGTGAAIPRKGSDNNNSVVKGVSSGNGNTDAVANVTTVSVISCHNRRSSDVGSGKVVPNFRGSMYSEVNLAEGVSYHPVRYDSTDRHGDNGENKNAQVLNERAFEKIGTNLLGKDNANFEDPFTNNFSTAQRGFSDKMDLSNISHLVNYTNSSFENSEQALIPFDKCANRDTDRNGEEEEEEEQEENEEDEEEEEEEEKEEDEEDEEDESEEEDIKKGELPNMPSSSFSTYYRSDTVDGGTTSSDVKEMSPIYTAVYDCGNPCGGENRSRKQQKRGNGKRDQPSSDNKGKTSIDCSDRSSGERGGSNNGDMAMSNISGSVNQNDNIGIGKQGNASSNKVHRNGSVGSKNNKANRGNRNKHQKRKNSKRKNSASKAETKAKGAHAEVGNASKEDNDGSDANETNDTNNPNEENEADNVNDPCTQKTAKTTNGANKKAQENGLKVNQNSFPAQSHTKNAAEPPNGADDLVDLATLQNCSNSRGSPVDSTNASTMKSAGADVDLLFFRENDYPLEEHYMLLEEENDYGVQKLKEMAGKKDTAGEKDITREKDIAGLNNTFNILRNNLYHIFSDSCDEPCSDECLVESLDGTADRSRDRGRESVNFVDKAKGDTLRSHMHRIDIERGPMQSAVEKKGLAQSAFIERSMMERGLTHNGLTQHGMINQLGAAHPPLYHEDAEKEDKLGINDLRGDRSAFRGQRPLSDAPYSGLLQAPGMNGLIGTAPYVSTVRGIVPHNRYGLSGVAGVSSIGLVGSAGMIGSVGMVGSVGASVVNKSTGHGANGAQQSPFVRNSQKRTNFSAAPGKKCAMEMHLNSRSANALNGKERGNSHKAKKTGNEHMTVERPVILNNSQMLEAFMEGRLCLSCDSLDHPMPLCPNNSFVCPNCHNISHRGNDCPMKCRFCLKYHVGVSIMDCLKKAKVQSEKNLTNEEKNETNKVGKNVKSSDDNKVSVGPRFDITTRPDNSYGRSVYVSNLSEDITNVQLRDAINNNLENGYVVNIDRQDGYAFVELSNLNSTFQLVQKSININFRKLKIQFKKTGQFLIPDNLSLGVNNVVSFGLHRGGVRGATLVQNRVSKNATTSFSGKNLSNGSNSNALSSGSGAIGGNAVEVCSKLRVSPSKEGSNNSANGTGVPEGADGRGKYACKSTNAKHPKGQQEKKQQGQQSQQGQLQPVQQTQPPQTMQPMQLPQPAQSAQQRKNRQKDNLNQERAAHTDGASSVDKNSSAEGAILSPKKNKLVAEKNQEKGRGGGPSDGTVPTMNNGDRCYGAVGRGTMSHGCKNPHSVQIPSVEMLNFPNGYLLARNLDGAKIGAVAGLTREYYNFMCTNGLALKSDHVKKAMDVNNVPHLPGLYSSGAHNGANDLFTSEVAKAGLLYEGIKMPLKMANDMNEKNVLLKSMTTETSKTTATTTTASENMLKTELFNGVPPMRRSLHKFDDIMKETHLSTVMEVRGATSMNGKLTRSLDDSLGDRMFAGGSMSLSFVGDRDRGNGQFSGEYDGAYLGPYNDRFTADGRNDRRYRTSSGNNNNNYHSNHNSNVSEGPPNIDLKSIVDNAIEVNHDTLNYDHLSFANTAGMGLLHDDVPASAVPAPGAYPLGGCNVAGPYLSNENYTGGNKMCSNKQGIAGPYIDFEASVNGNNTWKDRNGSSSGNSGSRHPPDLKHSYNNICNDMLFGNHDIYDVFPRFNAINLDDESGGRGGSGRGCGAISDGVGHPFAIGSNQHKDSCNVNLDRNPNCGQNAVHQVLPSPNEETDEDNKIIFDQDSKSTFEADSKIKFVNLSPDMFQQLSHLSAKEDVHRREDTYVSGVKYKELDAIEKDLEKHIKALWNLRKIKLGKSNDIPHDIPHNEFV</sequence>
<dbReference type="Proteomes" id="UP000030640">
    <property type="component" value="Unassembled WGS sequence"/>
</dbReference>
<evidence type="ECO:0000313" key="5">
    <source>
        <dbReference type="Proteomes" id="UP000030640"/>
    </source>
</evidence>
<reference evidence="4 5" key="1">
    <citation type="submission" date="2013-02" db="EMBL/GenBank/DDBJ databases">
        <title>The Genome Sequence of Plasmodium inui San Antonio 1.</title>
        <authorList>
            <consortium name="The Broad Institute Genome Sequencing Platform"/>
            <consortium name="The Broad Institute Genome Sequencing Center for Infectious Disease"/>
            <person name="Neafsey D."/>
            <person name="Cheeseman I."/>
            <person name="Volkman S."/>
            <person name="Adams J."/>
            <person name="Walker B."/>
            <person name="Young S.K."/>
            <person name="Zeng Q."/>
            <person name="Gargeya S."/>
            <person name="Fitzgerald M."/>
            <person name="Haas B."/>
            <person name="Abouelleil A."/>
            <person name="Alvarado L."/>
            <person name="Arachchi H.M."/>
            <person name="Berlin A.M."/>
            <person name="Chapman S.B."/>
            <person name="Dewar J."/>
            <person name="Goldberg J."/>
            <person name="Griggs A."/>
            <person name="Gujja S."/>
            <person name="Hansen M."/>
            <person name="Howarth C."/>
            <person name="Imamovic A."/>
            <person name="Larimer J."/>
            <person name="McCowan C."/>
            <person name="Murphy C."/>
            <person name="Neiman D."/>
            <person name="Pearson M."/>
            <person name="Priest M."/>
            <person name="Roberts A."/>
            <person name="Saif S."/>
            <person name="Shea T."/>
            <person name="Sisk P."/>
            <person name="Sykes S."/>
            <person name="Wortman J."/>
            <person name="Nusbaum C."/>
            <person name="Birren B."/>
        </authorList>
    </citation>
    <scope>NUCLEOTIDE SEQUENCE [LARGE SCALE GENOMIC DNA]</scope>
    <source>
        <strain evidence="4 5">San Antonio 1</strain>
    </source>
</reference>
<feature type="compositionally biased region" description="Polar residues" evidence="2">
    <location>
        <begin position="472"/>
        <end position="483"/>
    </location>
</feature>
<feature type="compositionally biased region" description="Low complexity" evidence="2">
    <location>
        <begin position="1316"/>
        <end position="1351"/>
    </location>
</feature>
<organism evidence="4 5">
    <name type="scientific">Plasmodium inui San Antonio 1</name>
    <dbReference type="NCBI Taxonomy" id="1237626"/>
    <lineage>
        <taxon>Eukaryota</taxon>
        <taxon>Sar</taxon>
        <taxon>Alveolata</taxon>
        <taxon>Apicomplexa</taxon>
        <taxon>Aconoidasida</taxon>
        <taxon>Haemosporida</taxon>
        <taxon>Plasmodiidae</taxon>
        <taxon>Plasmodium</taxon>
        <taxon>Plasmodium (Plasmodium)</taxon>
    </lineage>
</organism>
<feature type="region of interest" description="Disordered" evidence="2">
    <location>
        <begin position="1079"/>
        <end position="1101"/>
    </location>
</feature>
<feature type="compositionally biased region" description="Low complexity" evidence="2">
    <location>
        <begin position="557"/>
        <end position="567"/>
    </location>
</feature>
<accession>W7A385</accession>
<feature type="compositionally biased region" description="Low complexity" evidence="2">
    <location>
        <begin position="575"/>
        <end position="592"/>
    </location>
</feature>
<evidence type="ECO:0000256" key="1">
    <source>
        <dbReference type="PROSITE-ProRule" id="PRU00176"/>
    </source>
</evidence>
<feature type="region of interest" description="Disordered" evidence="2">
    <location>
        <begin position="43"/>
        <end position="187"/>
    </location>
</feature>
<feature type="compositionally biased region" description="Polar residues" evidence="2">
    <location>
        <begin position="143"/>
        <end position="160"/>
    </location>
</feature>
<feature type="compositionally biased region" description="Basic and acidic residues" evidence="2">
    <location>
        <begin position="1392"/>
        <end position="1402"/>
    </location>
</feature>
<dbReference type="CDD" id="cd00590">
    <property type="entry name" value="RRM_SF"/>
    <property type="match status" value="1"/>
</dbReference>
<feature type="region of interest" description="Disordered" evidence="2">
    <location>
        <begin position="1665"/>
        <end position="1698"/>
    </location>
</feature>
<feature type="compositionally biased region" description="Basic and acidic residues" evidence="2">
    <location>
        <begin position="1356"/>
        <end position="1367"/>
    </location>
</feature>
<dbReference type="InterPro" id="IPR035979">
    <property type="entry name" value="RBD_domain_sf"/>
</dbReference>
<feature type="compositionally biased region" description="Polar residues" evidence="2">
    <location>
        <begin position="600"/>
        <end position="613"/>
    </location>
</feature>
<dbReference type="InterPro" id="IPR012677">
    <property type="entry name" value="Nucleotide-bd_a/b_plait_sf"/>
</dbReference>
<dbReference type="GO" id="GO:0003723">
    <property type="term" value="F:RNA binding"/>
    <property type="evidence" value="ECO:0007669"/>
    <property type="project" value="UniProtKB-UniRule"/>
</dbReference>
<evidence type="ECO:0000256" key="2">
    <source>
        <dbReference type="SAM" id="MobiDB-lite"/>
    </source>
</evidence>
<name>W7A385_9APIC</name>